<evidence type="ECO:0000313" key="5">
    <source>
        <dbReference type="Proteomes" id="UP001491349"/>
    </source>
</evidence>
<dbReference type="NCBIfam" id="TIGR01777">
    <property type="entry name" value="yfcH"/>
    <property type="match status" value="1"/>
</dbReference>
<accession>A0ABU9E3W8</accession>
<gene>
    <name evidence="4" type="ORF">WMW71_09885</name>
</gene>
<dbReference type="InterPro" id="IPR010099">
    <property type="entry name" value="SDR39U1"/>
</dbReference>
<dbReference type="PANTHER" id="PTHR11092">
    <property type="entry name" value="SUGAR NUCLEOTIDE EPIMERASE RELATED"/>
    <property type="match status" value="1"/>
</dbReference>
<dbReference type="Proteomes" id="UP001491349">
    <property type="component" value="Unassembled WGS sequence"/>
</dbReference>
<comment type="caution">
    <text evidence="4">The sequence shown here is derived from an EMBL/GenBank/DDBJ whole genome shotgun (WGS) entry which is preliminary data.</text>
</comment>
<dbReference type="RefSeq" id="WP_187660761.1">
    <property type="nucleotide sequence ID" value="NZ_JACTAB010000006.1"/>
</dbReference>
<dbReference type="InterPro" id="IPR036291">
    <property type="entry name" value="NAD(P)-bd_dom_sf"/>
</dbReference>
<dbReference type="EMBL" id="JBBPCB010000006">
    <property type="protein sequence ID" value="MEK8180646.1"/>
    <property type="molecule type" value="Genomic_DNA"/>
</dbReference>
<comment type="similarity">
    <text evidence="1">Belongs to the NAD(P)-dependent epimerase/dehydratase family. SDR39U1 subfamily.</text>
</comment>
<keyword evidence="5" id="KW-1185">Reference proteome</keyword>
<feature type="domain" description="NAD-dependent epimerase/dehydratase" evidence="2">
    <location>
        <begin position="3"/>
        <end position="225"/>
    </location>
</feature>
<organism evidence="4 5">
    <name type="scientific">Flavobacterium buctense</name>
    <dbReference type="NCBI Taxonomy" id="1648146"/>
    <lineage>
        <taxon>Bacteria</taxon>
        <taxon>Pseudomonadati</taxon>
        <taxon>Bacteroidota</taxon>
        <taxon>Flavobacteriia</taxon>
        <taxon>Flavobacteriales</taxon>
        <taxon>Flavobacteriaceae</taxon>
        <taxon>Flavobacterium</taxon>
    </lineage>
</organism>
<evidence type="ECO:0000256" key="1">
    <source>
        <dbReference type="ARBA" id="ARBA00009353"/>
    </source>
</evidence>
<evidence type="ECO:0000259" key="3">
    <source>
        <dbReference type="Pfam" id="PF08338"/>
    </source>
</evidence>
<dbReference type="PANTHER" id="PTHR11092:SF0">
    <property type="entry name" value="EPIMERASE FAMILY PROTEIN SDR39U1"/>
    <property type="match status" value="1"/>
</dbReference>
<feature type="domain" description="DUF1731" evidence="3">
    <location>
        <begin position="254"/>
        <end position="300"/>
    </location>
</feature>
<dbReference type="InterPro" id="IPR013549">
    <property type="entry name" value="DUF1731"/>
</dbReference>
<dbReference type="SUPFAM" id="SSF51735">
    <property type="entry name" value="NAD(P)-binding Rossmann-fold domains"/>
    <property type="match status" value="1"/>
</dbReference>
<evidence type="ECO:0000313" key="4">
    <source>
        <dbReference type="EMBL" id="MEK8180646.1"/>
    </source>
</evidence>
<dbReference type="Pfam" id="PF08338">
    <property type="entry name" value="DUF1731"/>
    <property type="match status" value="1"/>
</dbReference>
<name>A0ABU9E3W8_9FLAO</name>
<proteinExistence type="inferred from homology"/>
<reference evidence="4 5" key="1">
    <citation type="submission" date="2024-04" db="EMBL/GenBank/DDBJ databases">
        <title>draft genome sequnece of Flavobacterium buctense JCM 30750.</title>
        <authorList>
            <person name="Kim D.-U."/>
        </authorList>
    </citation>
    <scope>NUCLEOTIDE SEQUENCE [LARGE SCALE GENOMIC DNA]</scope>
    <source>
        <strain evidence="4 5">JCM 30750</strain>
    </source>
</reference>
<sequence length="302" mass="33554">MKILITGATGLIGSELVKLLVAKGHTIHYLTTNKSKIENQPNTQGFYWNPQEGKIDENCIFGVDVIIHLAGANIAKRWTTAYKQEVIESRTLSAELLFNLVKKHPNHQIKQIISASGTAIYPDGIDKVYDETTKETEDSFLSNVVKKWEASANVFQVLGIKVCKLRTGIVLSDKGGALPEMVKPVKLGFGTVMGSGKQIQSWIHIDDLVALYNFVLEKQLDGVYNAVSPNPISNEVLTKTIAKTVKKSLWLPNIPEFVMKLILGEMSYLLFSSKNLSANKILDLGFQFQFPDIEKAIADLYL</sequence>
<dbReference type="Pfam" id="PF01370">
    <property type="entry name" value="Epimerase"/>
    <property type="match status" value="1"/>
</dbReference>
<protein>
    <submittedName>
        <fullName evidence="4">TIGR01777 family oxidoreductase</fullName>
    </submittedName>
</protein>
<evidence type="ECO:0000259" key="2">
    <source>
        <dbReference type="Pfam" id="PF01370"/>
    </source>
</evidence>
<dbReference type="Gene3D" id="3.40.50.720">
    <property type="entry name" value="NAD(P)-binding Rossmann-like Domain"/>
    <property type="match status" value="1"/>
</dbReference>
<dbReference type="InterPro" id="IPR001509">
    <property type="entry name" value="Epimerase_deHydtase"/>
</dbReference>